<dbReference type="EMBL" id="JALJOR010000001">
    <property type="protein sequence ID" value="KAK9830306.1"/>
    <property type="molecule type" value="Genomic_DNA"/>
</dbReference>
<keyword evidence="3" id="KW-0813">Transport</keyword>
<evidence type="ECO:0000256" key="6">
    <source>
        <dbReference type="ARBA" id="ARBA00022723"/>
    </source>
</evidence>
<dbReference type="PROSITE" id="PS50939">
    <property type="entry name" value="CYTOCHROME_B561"/>
    <property type="match status" value="1"/>
</dbReference>
<dbReference type="Pfam" id="PF03188">
    <property type="entry name" value="Cytochrom_B561"/>
    <property type="match status" value="1"/>
</dbReference>
<dbReference type="PANTHER" id="PTHR15422:SF45">
    <property type="entry name" value="CYTOCHROME B561 DOMAIN-CONTAINING PROTEIN"/>
    <property type="match status" value="1"/>
</dbReference>
<comment type="cofactor">
    <cofactor evidence="1">
        <name>heme b</name>
        <dbReference type="ChEBI" id="CHEBI:60344"/>
    </cofactor>
</comment>
<name>A0AAW1RAI8_9CHLO</name>
<accession>A0AAW1RAI8</accession>
<evidence type="ECO:0000256" key="1">
    <source>
        <dbReference type="ARBA" id="ARBA00001970"/>
    </source>
</evidence>
<dbReference type="PANTHER" id="PTHR15422">
    <property type="entry name" value="OS05G0565100 PROTEIN"/>
    <property type="match status" value="1"/>
</dbReference>
<keyword evidence="9" id="KW-0408">Iron</keyword>
<evidence type="ECO:0000256" key="10">
    <source>
        <dbReference type="ARBA" id="ARBA00023136"/>
    </source>
</evidence>
<evidence type="ECO:0000313" key="13">
    <source>
        <dbReference type="EMBL" id="KAK9830306.1"/>
    </source>
</evidence>
<gene>
    <name evidence="13" type="ORF">WJX72_010893</name>
</gene>
<dbReference type="Gene3D" id="1.20.120.1770">
    <property type="match status" value="1"/>
</dbReference>
<evidence type="ECO:0000256" key="9">
    <source>
        <dbReference type="ARBA" id="ARBA00023004"/>
    </source>
</evidence>
<dbReference type="InterPro" id="IPR045150">
    <property type="entry name" value="CYB561D1/2"/>
</dbReference>
<keyword evidence="5 11" id="KW-0812">Transmembrane</keyword>
<organism evidence="13 14">
    <name type="scientific">[Myrmecia] bisecta</name>
    <dbReference type="NCBI Taxonomy" id="41462"/>
    <lineage>
        <taxon>Eukaryota</taxon>
        <taxon>Viridiplantae</taxon>
        <taxon>Chlorophyta</taxon>
        <taxon>core chlorophytes</taxon>
        <taxon>Trebouxiophyceae</taxon>
        <taxon>Trebouxiales</taxon>
        <taxon>Trebouxiaceae</taxon>
        <taxon>Myrmecia</taxon>
    </lineage>
</organism>
<feature type="transmembrane region" description="Helical" evidence="11">
    <location>
        <begin position="23"/>
        <end position="44"/>
    </location>
</feature>
<feature type="transmembrane region" description="Helical" evidence="11">
    <location>
        <begin position="105"/>
        <end position="122"/>
    </location>
</feature>
<dbReference type="AlphaFoldDB" id="A0AAW1RAI8"/>
<evidence type="ECO:0000256" key="8">
    <source>
        <dbReference type="ARBA" id="ARBA00022989"/>
    </source>
</evidence>
<keyword evidence="14" id="KW-1185">Reference proteome</keyword>
<dbReference type="GO" id="GO:0046872">
    <property type="term" value="F:metal ion binding"/>
    <property type="evidence" value="ECO:0007669"/>
    <property type="project" value="UniProtKB-KW"/>
</dbReference>
<evidence type="ECO:0000256" key="11">
    <source>
        <dbReference type="SAM" id="Phobius"/>
    </source>
</evidence>
<evidence type="ECO:0000256" key="3">
    <source>
        <dbReference type="ARBA" id="ARBA00022448"/>
    </source>
</evidence>
<dbReference type="InterPro" id="IPR006593">
    <property type="entry name" value="Cyt_b561/ferric_Rdtase_TM"/>
</dbReference>
<evidence type="ECO:0000313" key="14">
    <source>
        <dbReference type="Proteomes" id="UP001489004"/>
    </source>
</evidence>
<sequence length="148" mass="15887">MSEGVLAALKFRPLEGQARVRAIQVHALLQIVATLCIAGGFYAIAQHKNNLGKQHFKSIHAKMGLLTLILSVCAPLGGALSFKYLGLLTKIPERLQPTVKLAHRNLGIATLTVALITIEIILPHHAVWQRVPSKPAAPLGGRKADADV</sequence>
<protein>
    <recommendedName>
        <fullName evidence="12">Cytochrome b561 domain-containing protein</fullName>
    </recommendedName>
</protein>
<evidence type="ECO:0000256" key="5">
    <source>
        <dbReference type="ARBA" id="ARBA00022692"/>
    </source>
</evidence>
<feature type="transmembrane region" description="Helical" evidence="11">
    <location>
        <begin position="65"/>
        <end position="85"/>
    </location>
</feature>
<comment type="caution">
    <text evidence="13">The sequence shown here is derived from an EMBL/GenBank/DDBJ whole genome shotgun (WGS) entry which is preliminary data.</text>
</comment>
<feature type="domain" description="Cytochrome b561" evidence="12">
    <location>
        <begin position="1"/>
        <end position="148"/>
    </location>
</feature>
<keyword evidence="10 11" id="KW-0472">Membrane</keyword>
<keyword evidence="8 11" id="KW-1133">Transmembrane helix</keyword>
<dbReference type="GO" id="GO:0140575">
    <property type="term" value="F:transmembrane monodehydroascorbate reductase activity"/>
    <property type="evidence" value="ECO:0007669"/>
    <property type="project" value="InterPro"/>
</dbReference>
<comment type="subcellular location">
    <subcellularLocation>
        <location evidence="2">Membrane</location>
        <topology evidence="2">Multi-pass membrane protein</topology>
    </subcellularLocation>
</comment>
<evidence type="ECO:0000256" key="7">
    <source>
        <dbReference type="ARBA" id="ARBA00022982"/>
    </source>
</evidence>
<dbReference type="GO" id="GO:0016020">
    <property type="term" value="C:membrane"/>
    <property type="evidence" value="ECO:0007669"/>
    <property type="project" value="UniProtKB-SubCell"/>
</dbReference>
<proteinExistence type="predicted"/>
<dbReference type="SMART" id="SM00665">
    <property type="entry name" value="B561"/>
    <property type="match status" value="1"/>
</dbReference>
<dbReference type="Proteomes" id="UP001489004">
    <property type="component" value="Unassembled WGS sequence"/>
</dbReference>
<reference evidence="13 14" key="1">
    <citation type="journal article" date="2024" name="Nat. Commun.">
        <title>Phylogenomics reveals the evolutionary origins of lichenization in chlorophyte algae.</title>
        <authorList>
            <person name="Puginier C."/>
            <person name="Libourel C."/>
            <person name="Otte J."/>
            <person name="Skaloud P."/>
            <person name="Haon M."/>
            <person name="Grisel S."/>
            <person name="Petersen M."/>
            <person name="Berrin J.G."/>
            <person name="Delaux P.M."/>
            <person name="Dal Grande F."/>
            <person name="Keller J."/>
        </authorList>
    </citation>
    <scope>NUCLEOTIDE SEQUENCE [LARGE SCALE GENOMIC DNA]</scope>
    <source>
        <strain evidence="13 14">SAG 2043</strain>
    </source>
</reference>
<evidence type="ECO:0000259" key="12">
    <source>
        <dbReference type="PROSITE" id="PS50939"/>
    </source>
</evidence>
<keyword evidence="4" id="KW-0349">Heme</keyword>
<evidence type="ECO:0000256" key="4">
    <source>
        <dbReference type="ARBA" id="ARBA00022617"/>
    </source>
</evidence>
<evidence type="ECO:0000256" key="2">
    <source>
        <dbReference type="ARBA" id="ARBA00004141"/>
    </source>
</evidence>
<keyword evidence="6" id="KW-0479">Metal-binding</keyword>
<keyword evidence="7" id="KW-0249">Electron transport</keyword>